<dbReference type="InterPro" id="IPR036291">
    <property type="entry name" value="NAD(P)-bd_dom_sf"/>
</dbReference>
<dbReference type="RefSeq" id="WP_155704370.1">
    <property type="nucleotide sequence ID" value="NZ_CP034235.1"/>
</dbReference>
<dbReference type="Gene3D" id="3.40.50.720">
    <property type="entry name" value="NAD(P)-binding Rossmann-like Domain"/>
    <property type="match status" value="1"/>
</dbReference>
<dbReference type="EMBL" id="CP034235">
    <property type="protein sequence ID" value="QGQ99260.1"/>
    <property type="molecule type" value="Genomic_DNA"/>
</dbReference>
<dbReference type="PANTHER" id="PTHR43377">
    <property type="entry name" value="BILIVERDIN REDUCTASE A"/>
    <property type="match status" value="1"/>
</dbReference>
<name>A0A6B8RS78_9BACL</name>
<dbReference type="Pfam" id="PF01408">
    <property type="entry name" value="GFO_IDH_MocA"/>
    <property type="match status" value="1"/>
</dbReference>
<accession>A0A6B8RS78</accession>
<protein>
    <submittedName>
        <fullName evidence="2">Gfo/Idh/MocA family oxidoreductase</fullName>
    </submittedName>
</protein>
<dbReference type="PANTHER" id="PTHR43377:SF1">
    <property type="entry name" value="BILIVERDIN REDUCTASE A"/>
    <property type="match status" value="1"/>
</dbReference>
<dbReference type="GO" id="GO:0000166">
    <property type="term" value="F:nucleotide binding"/>
    <property type="evidence" value="ECO:0007669"/>
    <property type="project" value="InterPro"/>
</dbReference>
<dbReference type="SUPFAM" id="SSF51735">
    <property type="entry name" value="NAD(P)-binding Rossmann-fold domains"/>
    <property type="match status" value="1"/>
</dbReference>
<proteinExistence type="predicted"/>
<dbReference type="AlphaFoldDB" id="A0A6B8RS78"/>
<feature type="domain" description="Gfo/Idh/MocA-like oxidoreductase N-terminal" evidence="1">
    <location>
        <begin position="5"/>
        <end position="116"/>
    </location>
</feature>
<dbReference type="InterPro" id="IPR051450">
    <property type="entry name" value="Gfo/Idh/MocA_Oxidoreductases"/>
</dbReference>
<gene>
    <name evidence="2" type="ORF">EHS13_32560</name>
</gene>
<dbReference type="OrthoDB" id="9772350at2"/>
<keyword evidence="3" id="KW-1185">Reference proteome</keyword>
<reference evidence="3" key="1">
    <citation type="submission" date="2018-11" db="EMBL/GenBank/DDBJ databases">
        <title>Complete genome sequence of Paenibacillus sp. ML311-T8.</title>
        <authorList>
            <person name="Nam Y.-D."/>
            <person name="Kang J."/>
            <person name="Chung W.-H."/>
            <person name="Park Y.S."/>
        </authorList>
    </citation>
    <scope>NUCLEOTIDE SEQUENCE [LARGE SCALE GENOMIC DNA]</scope>
    <source>
        <strain evidence="3">ML311-T8</strain>
    </source>
</reference>
<dbReference type="KEGG" id="ppsc:EHS13_32560"/>
<dbReference type="Proteomes" id="UP000426246">
    <property type="component" value="Chromosome"/>
</dbReference>
<evidence type="ECO:0000313" key="2">
    <source>
        <dbReference type="EMBL" id="QGQ99260.1"/>
    </source>
</evidence>
<organism evidence="2 3">
    <name type="scientific">Paenibacillus psychroresistens</name>
    <dbReference type="NCBI Taxonomy" id="1778678"/>
    <lineage>
        <taxon>Bacteria</taxon>
        <taxon>Bacillati</taxon>
        <taxon>Bacillota</taxon>
        <taxon>Bacilli</taxon>
        <taxon>Bacillales</taxon>
        <taxon>Paenibacillaceae</taxon>
        <taxon>Paenibacillus</taxon>
    </lineage>
</organism>
<sequence length="357" mass="39764">MSLIAFGIIGAGWRAEFYLRIAEQLPNRFRIAGMVVRNEQQAAGIEKKWGVKTFRNIDDMLSQADLSFVVVSVPRAVAPSIVLELANKGVAVLCETPPADRLEDLIAFNEAVGSQAKVQIAEQYLFQPNHAARLNIVRSGKLGAVSQAQVSAAHDYHGISLLRQYLDLHYEDATIRAISFTSPIVDGPNREGDPKALCQTESSQVIASFEFGDKLGVYDFTGDQYFSWIRSPRLLVRGEKGEINNHQVKYLLDYSTPVDLELNRLHAGADGNLEGFYLKGILCGEHYVYHNPYIPGRLTDDEIAIATCLERMEQYVSGGPGFYSLAEASQDHYLTHMLNKALETKEPVRTSRQVWAI</sequence>
<evidence type="ECO:0000313" key="3">
    <source>
        <dbReference type="Proteomes" id="UP000426246"/>
    </source>
</evidence>
<evidence type="ECO:0000259" key="1">
    <source>
        <dbReference type="Pfam" id="PF01408"/>
    </source>
</evidence>
<dbReference type="InterPro" id="IPR000683">
    <property type="entry name" value="Gfo/Idh/MocA-like_OxRdtase_N"/>
</dbReference>